<keyword evidence="8" id="KW-1185">Reference proteome</keyword>
<dbReference type="PROSITE" id="PS50931">
    <property type="entry name" value="HTH_LYSR"/>
    <property type="match status" value="1"/>
</dbReference>
<evidence type="ECO:0000313" key="8">
    <source>
        <dbReference type="Proteomes" id="UP000003250"/>
    </source>
</evidence>
<name>H0HV32_9HYPH</name>
<dbReference type="FunFam" id="1.10.10.10:FF:000001">
    <property type="entry name" value="LysR family transcriptional regulator"/>
    <property type="match status" value="1"/>
</dbReference>
<evidence type="ECO:0000256" key="1">
    <source>
        <dbReference type="ARBA" id="ARBA00009437"/>
    </source>
</evidence>
<dbReference type="SUPFAM" id="SSF53850">
    <property type="entry name" value="Periplasmic binding protein-like II"/>
    <property type="match status" value="1"/>
</dbReference>
<keyword evidence="2" id="KW-0805">Transcription regulation</keyword>
<keyword evidence="4" id="KW-0010">Activator</keyword>
<dbReference type="GO" id="GO:2000142">
    <property type="term" value="P:regulation of DNA-templated transcription initiation"/>
    <property type="evidence" value="ECO:0007669"/>
    <property type="project" value="TreeGrafter"/>
</dbReference>
<organism evidence="7 8">
    <name type="scientific">Mesorhizobium alhagi CCNWXJ12-2</name>
    <dbReference type="NCBI Taxonomy" id="1107882"/>
    <lineage>
        <taxon>Bacteria</taxon>
        <taxon>Pseudomonadati</taxon>
        <taxon>Pseudomonadota</taxon>
        <taxon>Alphaproteobacteria</taxon>
        <taxon>Hyphomicrobiales</taxon>
        <taxon>Phyllobacteriaceae</taxon>
        <taxon>Allomesorhizobium</taxon>
    </lineage>
</organism>
<dbReference type="Pfam" id="PF03466">
    <property type="entry name" value="LysR_substrate"/>
    <property type="match status" value="1"/>
</dbReference>
<dbReference type="PANTHER" id="PTHR30293">
    <property type="entry name" value="TRANSCRIPTIONAL REGULATORY PROTEIN NAC-RELATED"/>
    <property type="match status" value="1"/>
</dbReference>
<dbReference type="PATRIC" id="fig|1107882.3.peg.3937"/>
<dbReference type="InterPro" id="IPR000847">
    <property type="entry name" value="LysR_HTH_N"/>
</dbReference>
<protein>
    <submittedName>
        <fullName evidence="7">LysR family transcriptional regulator</fullName>
    </submittedName>
</protein>
<evidence type="ECO:0000256" key="5">
    <source>
        <dbReference type="ARBA" id="ARBA00023163"/>
    </source>
</evidence>
<evidence type="ECO:0000256" key="3">
    <source>
        <dbReference type="ARBA" id="ARBA00023125"/>
    </source>
</evidence>
<dbReference type="Proteomes" id="UP000003250">
    <property type="component" value="Unassembled WGS sequence"/>
</dbReference>
<dbReference type="PANTHER" id="PTHR30293:SF0">
    <property type="entry name" value="NITROGEN ASSIMILATION REGULATORY PROTEIN NAC"/>
    <property type="match status" value="1"/>
</dbReference>
<dbReference type="Pfam" id="PF00126">
    <property type="entry name" value="HTH_1"/>
    <property type="match status" value="1"/>
</dbReference>
<proteinExistence type="inferred from homology"/>
<dbReference type="GO" id="GO:0003700">
    <property type="term" value="F:DNA-binding transcription factor activity"/>
    <property type="evidence" value="ECO:0007669"/>
    <property type="project" value="InterPro"/>
</dbReference>
<dbReference type="Gene3D" id="3.40.190.290">
    <property type="match status" value="1"/>
</dbReference>
<dbReference type="EMBL" id="AHAM01000168">
    <property type="protein sequence ID" value="EHK55430.1"/>
    <property type="molecule type" value="Genomic_DNA"/>
</dbReference>
<evidence type="ECO:0000313" key="7">
    <source>
        <dbReference type="EMBL" id="EHK55430.1"/>
    </source>
</evidence>
<evidence type="ECO:0000256" key="2">
    <source>
        <dbReference type="ARBA" id="ARBA00023015"/>
    </source>
</evidence>
<accession>H0HV32</accession>
<dbReference type="GO" id="GO:0003677">
    <property type="term" value="F:DNA binding"/>
    <property type="evidence" value="ECO:0007669"/>
    <property type="project" value="UniProtKB-KW"/>
</dbReference>
<comment type="similarity">
    <text evidence="1">Belongs to the LysR transcriptional regulatory family.</text>
</comment>
<reference evidence="7 8" key="1">
    <citation type="journal article" date="2012" name="J. Bacteriol.">
        <title>Draft Genome Sequence of Mesorhizobium alhagi CCNWXJ12-2T, a Novel Salt-Resistant Species Isolated from the Desert of Northwestern China.</title>
        <authorList>
            <person name="Zhou M."/>
            <person name="Chen W."/>
            <person name="Chen H."/>
            <person name="Wei G."/>
        </authorList>
    </citation>
    <scope>NUCLEOTIDE SEQUENCE [LARGE SCALE GENOMIC DNA]</scope>
    <source>
        <strain evidence="7 8">CCNWXJ12-2</strain>
    </source>
</reference>
<dbReference type="Gene3D" id="1.10.10.10">
    <property type="entry name" value="Winged helix-like DNA-binding domain superfamily/Winged helix DNA-binding domain"/>
    <property type="match status" value="1"/>
</dbReference>
<dbReference type="AlphaFoldDB" id="H0HV32"/>
<sequence>MFLSHLSKIQKPPMDSRQLRYFAAIYEQGTLSNAAGTCRVAVSALSHHLANLEAEFGAPLFVRKPRGLQPTAAGERLYVHAKSILKAMSAAEKDIREAGTEIAGEVSVGMAYSAVKAIGVDLARRIVSDYPKVRLSLSESLSGSTLMHLMASEVDIALVYNPPADPRLKTQAVLEEQMVLVGTRAIIGDRDTPVRFADILDLPMILLRQGISARALMDDTNLLRKLEGRAKLQMNSVHAIGASLAAGLGCAIGTKLFMYEHIESGLLHYRPIVEPELSRTLYVCEMADRPATYALEAVRSLILDLVRRSVMDGRWEARMVMP</sequence>
<gene>
    <name evidence="7" type="ORF">MAXJ12_20177</name>
</gene>
<feature type="domain" description="HTH lysR-type" evidence="6">
    <location>
        <begin position="14"/>
        <end position="71"/>
    </location>
</feature>
<dbReference type="InterPro" id="IPR005119">
    <property type="entry name" value="LysR_subst-bd"/>
</dbReference>
<evidence type="ECO:0000259" key="6">
    <source>
        <dbReference type="PROSITE" id="PS50931"/>
    </source>
</evidence>
<evidence type="ECO:0000256" key="4">
    <source>
        <dbReference type="ARBA" id="ARBA00023159"/>
    </source>
</evidence>
<dbReference type="InterPro" id="IPR036390">
    <property type="entry name" value="WH_DNA-bd_sf"/>
</dbReference>
<dbReference type="InterPro" id="IPR036388">
    <property type="entry name" value="WH-like_DNA-bd_sf"/>
</dbReference>
<keyword evidence="3" id="KW-0238">DNA-binding</keyword>
<dbReference type="SUPFAM" id="SSF46785">
    <property type="entry name" value="Winged helix' DNA-binding domain"/>
    <property type="match status" value="1"/>
</dbReference>
<keyword evidence="5" id="KW-0804">Transcription</keyword>